<accession>A0A2G5HCR6</accession>
<dbReference type="Proteomes" id="UP000230605">
    <property type="component" value="Chromosome 9"/>
</dbReference>
<sequence>MTRSATCIRTSLLQAIPDDFGTPRMLAGQVDQHRMKKEPSQHRQRSITSIAENNQFQDLTLQRSTIAARLFSLSAARRGLER</sequence>
<comment type="caution">
    <text evidence="1">The sequence shown here is derived from an EMBL/GenBank/DDBJ whole genome shotgun (WGS) entry which is preliminary data.</text>
</comment>
<dbReference type="EMBL" id="LKMD01000107">
    <property type="protein sequence ID" value="PIA90356.1"/>
    <property type="molecule type" value="Genomic_DNA"/>
</dbReference>
<evidence type="ECO:0000313" key="2">
    <source>
        <dbReference type="Proteomes" id="UP000230605"/>
    </source>
</evidence>
<proteinExistence type="predicted"/>
<reference evidence="1 2" key="1">
    <citation type="submission" date="2015-10" db="EMBL/GenBank/DDBJ databases">
        <title>The cercosporin biosynthetic gene cluster was horizontally transferred to several fungal lineages and shown to be expanded in Cercospora beticola based on microsynteny with recipient genomes.</title>
        <authorList>
            <person name="De Jonge R."/>
            <person name="Ebert M.K."/>
            <person name="Suttle J.C."/>
            <person name="Jurick Ii W.M."/>
            <person name="Secor G.A."/>
            <person name="Thomma B.P."/>
            <person name="Van De Peer Y."/>
            <person name="Bolton M.D."/>
        </authorList>
    </citation>
    <scope>NUCLEOTIDE SEQUENCE [LARGE SCALE GENOMIC DNA]</scope>
    <source>
        <strain evidence="1 2">09-40</strain>
    </source>
</reference>
<protein>
    <submittedName>
        <fullName evidence="1">Uncharacterized protein</fullName>
    </submittedName>
</protein>
<evidence type="ECO:0000313" key="1">
    <source>
        <dbReference type="EMBL" id="PIA90356.1"/>
    </source>
</evidence>
<dbReference type="AlphaFoldDB" id="A0A2G5HCR6"/>
<organism evidence="1 2">
    <name type="scientific">Cercospora beticola</name>
    <name type="common">Sugarbeet leaf spot fungus</name>
    <dbReference type="NCBI Taxonomy" id="122368"/>
    <lineage>
        <taxon>Eukaryota</taxon>
        <taxon>Fungi</taxon>
        <taxon>Dikarya</taxon>
        <taxon>Ascomycota</taxon>
        <taxon>Pezizomycotina</taxon>
        <taxon>Dothideomycetes</taxon>
        <taxon>Dothideomycetidae</taxon>
        <taxon>Mycosphaerellales</taxon>
        <taxon>Mycosphaerellaceae</taxon>
        <taxon>Cercospora</taxon>
    </lineage>
</organism>
<name>A0A2G5HCR6_CERBT</name>
<gene>
    <name evidence="1" type="ORF">CB0940_10976</name>
</gene>